<dbReference type="STRING" id="1157616.A0A1Z5TNE2"/>
<dbReference type="InterPro" id="IPR019786">
    <property type="entry name" value="Zinc_finger_PHD-type_CS"/>
</dbReference>
<dbReference type="InterPro" id="IPR011011">
    <property type="entry name" value="Znf_FYVE_PHD"/>
</dbReference>
<protein>
    <recommendedName>
        <fullName evidence="5">Zinc finger PHD-type domain-containing protein</fullName>
    </recommendedName>
</protein>
<name>A0A1Z5TNE2_HORWE</name>
<evidence type="ECO:0000313" key="6">
    <source>
        <dbReference type="EMBL" id="OTA37550.1"/>
    </source>
</evidence>
<keyword evidence="1" id="KW-0479">Metal-binding</keyword>
<dbReference type="Proteomes" id="UP000194280">
    <property type="component" value="Unassembled WGS sequence"/>
</dbReference>
<feature type="compositionally biased region" description="Low complexity" evidence="4">
    <location>
        <begin position="407"/>
        <end position="423"/>
    </location>
</feature>
<dbReference type="PROSITE" id="PS01359">
    <property type="entry name" value="ZF_PHD_1"/>
    <property type="match status" value="1"/>
</dbReference>
<evidence type="ECO:0000256" key="2">
    <source>
        <dbReference type="ARBA" id="ARBA00022771"/>
    </source>
</evidence>
<dbReference type="InterPro" id="IPR001965">
    <property type="entry name" value="Znf_PHD"/>
</dbReference>
<evidence type="ECO:0000256" key="3">
    <source>
        <dbReference type="ARBA" id="ARBA00022833"/>
    </source>
</evidence>
<evidence type="ECO:0000313" key="7">
    <source>
        <dbReference type="Proteomes" id="UP000194280"/>
    </source>
</evidence>
<comment type="caution">
    <text evidence="6">The sequence shown here is derived from an EMBL/GenBank/DDBJ whole genome shotgun (WGS) entry which is preliminary data.</text>
</comment>
<dbReference type="EMBL" id="MUNK01000019">
    <property type="protein sequence ID" value="OTA37550.1"/>
    <property type="molecule type" value="Genomic_DNA"/>
</dbReference>
<feature type="region of interest" description="Disordered" evidence="4">
    <location>
        <begin position="319"/>
        <end position="338"/>
    </location>
</feature>
<feature type="compositionally biased region" description="Low complexity" evidence="4">
    <location>
        <begin position="319"/>
        <end position="330"/>
    </location>
</feature>
<dbReference type="Pfam" id="PF20826">
    <property type="entry name" value="PHD_5"/>
    <property type="match status" value="1"/>
</dbReference>
<feature type="compositionally biased region" description="Low complexity" evidence="4">
    <location>
        <begin position="553"/>
        <end position="566"/>
    </location>
</feature>
<evidence type="ECO:0000259" key="5">
    <source>
        <dbReference type="SMART" id="SM00249"/>
    </source>
</evidence>
<accession>A0A1Z5TNE2</accession>
<dbReference type="GO" id="GO:0008270">
    <property type="term" value="F:zinc ion binding"/>
    <property type="evidence" value="ECO:0007669"/>
    <property type="project" value="UniProtKB-KW"/>
</dbReference>
<dbReference type="InterPro" id="IPR013083">
    <property type="entry name" value="Znf_RING/FYVE/PHD"/>
</dbReference>
<dbReference type="Gene3D" id="3.30.40.10">
    <property type="entry name" value="Zinc/RING finger domain, C3HC4 (zinc finger)"/>
    <property type="match status" value="1"/>
</dbReference>
<feature type="domain" description="Zinc finger PHD-type" evidence="5">
    <location>
        <begin position="655"/>
        <end position="700"/>
    </location>
</feature>
<feature type="region of interest" description="Disordered" evidence="4">
    <location>
        <begin position="606"/>
        <end position="646"/>
    </location>
</feature>
<dbReference type="SUPFAM" id="SSF57903">
    <property type="entry name" value="FYVE/PHD zinc finger"/>
    <property type="match status" value="1"/>
</dbReference>
<gene>
    <name evidence="6" type="ORF">BTJ68_02825</name>
</gene>
<feature type="compositionally biased region" description="Polar residues" evidence="4">
    <location>
        <begin position="347"/>
        <end position="356"/>
    </location>
</feature>
<dbReference type="VEuPathDB" id="FungiDB:BTJ68_02825"/>
<keyword evidence="7" id="KW-1185">Reference proteome</keyword>
<feature type="region of interest" description="Disordered" evidence="4">
    <location>
        <begin position="77"/>
        <end position="108"/>
    </location>
</feature>
<proteinExistence type="predicted"/>
<feature type="compositionally biased region" description="Polar residues" evidence="4">
    <location>
        <begin position="503"/>
        <end position="513"/>
    </location>
</feature>
<reference evidence="6" key="1">
    <citation type="submission" date="2017-01" db="EMBL/GenBank/DDBJ databases">
        <title>The recent genome duplication of the halophilic yeast Hortaea werneckii: insights from long-read sequencing.</title>
        <authorList>
            <person name="Sinha S."/>
            <person name="Flibotte S."/>
            <person name="Neira M."/>
            <person name="Lenassi M."/>
            <person name="Gostincar C."/>
            <person name="Stajich J.E."/>
            <person name="Nislow C.E."/>
        </authorList>
    </citation>
    <scope>NUCLEOTIDE SEQUENCE [LARGE SCALE GENOMIC DNA]</scope>
    <source>
        <strain evidence="6">EXF-2000</strain>
    </source>
</reference>
<keyword evidence="2" id="KW-0863">Zinc-finger</keyword>
<sequence>MTEECHGSLMQVSYLARVGRLLSLASGPIAVPWEACLVGNADWNFPSPTATPTTAAFGNNFFQTPKNSTFPSHFRDAFSTPQIPGYTTPQQPQPASMTPQHRPQSSSETLRSNFYANVHAGHPPVQHTPQYKTGPPAFSPVQQQGVHFSPPMQPGMQYPPEFTQTQTPPPTRDTSAKKPQHTEIAFGTPSTIASRRFTTPQQPANSHDAVAQQAPLHFPQLQLSPELYDFANLGPASAPVMPQNQLFWDQIGHAPATFPEQVPFEDPFAPNAMSSGFAHQAPPPPGCPPAMFQTPGMATFPVQAPQRPATAVSTGNLANTQAQQAPATTTSLDPSLIYSSPMRPIVRSSSRQNRTRQPAPAEAVASATKRKDSGFARQAPQALDAEPAFAGPGLRRNNTVGPARPKSSNSSSSASETMSRSSSFGHAPRMSSPLKRMGRAPLGSISEKKPKQRPSVVLTVDENGNARTETRQSQGSPTKSIEERYPGLFDSDTSDDESDTSEQPPSRSSSFTFAKTEDRKMKAARLDPPVENLQGIDLPRSNSRASTKGVTPSRAAISAAASLRRQGSLRRSSRTTPVKRNPMTRSASSLIDTCPMDMSGMHLQSFDSSSPTSGLDLHGKPMSTASYDHQSAAKHRQQPPRLRSAFPMQEGPSIRCVCGVPHDRGQLMVQCSSCTQFLHMPCTGLDGSQIPAGFVCFICNRPRRR</sequence>
<keyword evidence="3" id="KW-0862">Zinc</keyword>
<dbReference type="OrthoDB" id="436852at2759"/>
<dbReference type="SMART" id="SM00249">
    <property type="entry name" value="PHD"/>
    <property type="match status" value="1"/>
</dbReference>
<feature type="region of interest" description="Disordered" evidence="4">
    <location>
        <begin position="346"/>
        <end position="585"/>
    </location>
</feature>
<dbReference type="InParanoid" id="A0A1Z5TNE2"/>
<feature type="compositionally biased region" description="Polar residues" evidence="4">
    <location>
        <begin position="540"/>
        <end position="550"/>
    </location>
</feature>
<dbReference type="CDD" id="cd15489">
    <property type="entry name" value="PHD_SF"/>
    <property type="match status" value="1"/>
</dbReference>
<evidence type="ECO:0000256" key="4">
    <source>
        <dbReference type="SAM" id="MobiDB-lite"/>
    </source>
</evidence>
<feature type="compositionally biased region" description="Basic and acidic residues" evidence="4">
    <location>
        <begin position="515"/>
        <end position="525"/>
    </location>
</feature>
<evidence type="ECO:0000256" key="1">
    <source>
        <dbReference type="ARBA" id="ARBA00022723"/>
    </source>
</evidence>
<dbReference type="AlphaFoldDB" id="A0A1Z5TNE2"/>
<organism evidence="6 7">
    <name type="scientific">Hortaea werneckii EXF-2000</name>
    <dbReference type="NCBI Taxonomy" id="1157616"/>
    <lineage>
        <taxon>Eukaryota</taxon>
        <taxon>Fungi</taxon>
        <taxon>Dikarya</taxon>
        <taxon>Ascomycota</taxon>
        <taxon>Pezizomycotina</taxon>
        <taxon>Dothideomycetes</taxon>
        <taxon>Dothideomycetidae</taxon>
        <taxon>Mycosphaerellales</taxon>
        <taxon>Teratosphaeriaceae</taxon>
        <taxon>Hortaea</taxon>
    </lineage>
</organism>
<feature type="compositionally biased region" description="Polar residues" evidence="4">
    <location>
        <begin position="575"/>
        <end position="585"/>
    </location>
</feature>
<feature type="compositionally biased region" description="Polar residues" evidence="4">
    <location>
        <begin position="79"/>
        <end position="108"/>
    </location>
</feature>
<feature type="compositionally biased region" description="Polar residues" evidence="4">
    <location>
        <begin position="465"/>
        <end position="479"/>
    </location>
</feature>